<evidence type="ECO:0000313" key="1">
    <source>
        <dbReference type="EMBL" id="KAG2227127.1"/>
    </source>
</evidence>
<accession>A0A8H7SFD2</accession>
<name>A0A8H7SFD2_9FUNG</name>
<gene>
    <name evidence="1" type="ORF">INT45_003857</name>
</gene>
<reference evidence="1 2" key="1">
    <citation type="submission" date="2020-12" db="EMBL/GenBank/DDBJ databases">
        <title>Metabolic potential, ecology and presence of endohyphal bacteria is reflected in genomic diversity of Mucoromycotina.</title>
        <authorList>
            <person name="Muszewska A."/>
            <person name="Okrasinska A."/>
            <person name="Steczkiewicz K."/>
            <person name="Drgas O."/>
            <person name="Orlowska M."/>
            <person name="Perlinska-Lenart U."/>
            <person name="Aleksandrzak-Piekarczyk T."/>
            <person name="Szatraj K."/>
            <person name="Zielenkiewicz U."/>
            <person name="Pilsyk S."/>
            <person name="Malc E."/>
            <person name="Mieczkowski P."/>
            <person name="Kruszewska J.S."/>
            <person name="Biernat P."/>
            <person name="Pawlowska J."/>
        </authorList>
    </citation>
    <scope>NUCLEOTIDE SEQUENCE [LARGE SCALE GENOMIC DNA]</scope>
    <source>
        <strain evidence="1 2">CBS 142.35</strain>
    </source>
</reference>
<dbReference type="EMBL" id="JAEPRB010000010">
    <property type="protein sequence ID" value="KAG2227127.1"/>
    <property type="molecule type" value="Genomic_DNA"/>
</dbReference>
<keyword evidence="2" id="KW-1185">Reference proteome</keyword>
<protein>
    <submittedName>
        <fullName evidence="1">Uncharacterized protein</fullName>
    </submittedName>
</protein>
<dbReference type="AlphaFoldDB" id="A0A8H7SFD2"/>
<evidence type="ECO:0000313" key="2">
    <source>
        <dbReference type="Proteomes" id="UP000646827"/>
    </source>
</evidence>
<proteinExistence type="predicted"/>
<dbReference type="Proteomes" id="UP000646827">
    <property type="component" value="Unassembled WGS sequence"/>
</dbReference>
<sequence>MLSIISISIKTTCSKETKQILTAISDSLLDSLWHLGASGGIQICIWDYVLTAISDSYLGQLIGQPLASDGIRWHPVASEHISSLRLSRLLSRFMVTNTSKYFNRFKRNTENLLK</sequence>
<comment type="caution">
    <text evidence="1">The sequence shown here is derived from an EMBL/GenBank/DDBJ whole genome shotgun (WGS) entry which is preliminary data.</text>
</comment>
<organism evidence="1 2">
    <name type="scientific">Circinella minor</name>
    <dbReference type="NCBI Taxonomy" id="1195481"/>
    <lineage>
        <taxon>Eukaryota</taxon>
        <taxon>Fungi</taxon>
        <taxon>Fungi incertae sedis</taxon>
        <taxon>Mucoromycota</taxon>
        <taxon>Mucoromycotina</taxon>
        <taxon>Mucoromycetes</taxon>
        <taxon>Mucorales</taxon>
        <taxon>Lichtheimiaceae</taxon>
        <taxon>Circinella</taxon>
    </lineage>
</organism>